<evidence type="ECO:0000313" key="9">
    <source>
        <dbReference type="Proteomes" id="UP000030512"/>
    </source>
</evidence>
<dbReference type="EMBL" id="CP014476">
    <property type="protein sequence ID" value="AMK78456.1"/>
    <property type="molecule type" value="Genomic_DNA"/>
</dbReference>
<dbReference type="KEGG" id="mdn:JT25_018490"/>
<dbReference type="CDD" id="cd11386">
    <property type="entry name" value="MCP_signal"/>
    <property type="match status" value="1"/>
</dbReference>
<dbReference type="InterPro" id="IPR009875">
    <property type="entry name" value="PilZ_domain"/>
</dbReference>
<dbReference type="PANTHER" id="PTHR32089:SF112">
    <property type="entry name" value="LYSOZYME-LIKE PROTEIN-RELATED"/>
    <property type="match status" value="1"/>
</dbReference>
<name>A0A126T8P6_9GAMM</name>
<dbReference type="GO" id="GO:0035438">
    <property type="term" value="F:cyclic-di-GMP binding"/>
    <property type="evidence" value="ECO:0007669"/>
    <property type="project" value="InterPro"/>
</dbReference>
<dbReference type="GO" id="GO:0016020">
    <property type="term" value="C:membrane"/>
    <property type="evidence" value="ECO:0007669"/>
    <property type="project" value="UniProtKB-SubCell"/>
</dbReference>
<dbReference type="GO" id="GO:0006935">
    <property type="term" value="P:chemotaxis"/>
    <property type="evidence" value="ECO:0007669"/>
    <property type="project" value="InterPro"/>
</dbReference>
<evidence type="ECO:0000256" key="3">
    <source>
        <dbReference type="ARBA" id="ARBA00029447"/>
    </source>
</evidence>
<sequence length="699" mass="77249">MRLAYQSKLVKPHIDVFWKWTPLMLDPVRNQSDSQDFSLRKLLTVLTATVAVLLVVGNVFVWISHGKLQIAETEKQRLVNATLAFKNVRYHVVQIQQFLTDASAVGEDDYSEALTEKNAAHTELASLLAIMPEMKLAINDADQAVDALYATGERMANAYFQQGREAGNFIMKAPEDGFDAASEILADKLNQLAGKLEQQVGAASQRQNQMQSQMFTVSATVAGLALLLIVSANIWLTRKLFTVLGGEPSYASKIAGSIAKGQLDIDVATAKNDTTSLLAIMKLMGQELASHMRQINAVSKQIGQSSYQISNISGGISNANRSEQARSSDVKTATEQLRATTEEVERFSVEIRKRTEETQSTAQKGIVAVNENLDEMRRVVKEVESAEAKTLALRQANRQIQDITTTIRNITEQTNLLALNAAIEAARAGEYGRGFAVVADEVRKLAQNASSATAEIASIIAELTKIIEDNTLAMGSIIQTTKQGMEKAEITSVVINEIVGQIEENAGTAQQISKVTQYQLDNVNQLQTRVQALFEALGQNESKVHITRTISDDLYVVTEKMRTMLEHFSFNSQWAAKPSANENRKFPRSNHYLLAHIEIDDLVLDGVTADFSMSGACLRLSVPLPCPVNSSIAIQLRIPYDNIQQYETQLPLELACNIVWYKTIDGEHHYGVKFNEFLPPETTQSLKTCFAFFNQSATY</sequence>
<dbReference type="STRING" id="1538553.JT25_018490"/>
<gene>
    <name evidence="8" type="ORF">JT25_018490</name>
</gene>
<protein>
    <recommendedName>
        <fullName evidence="7">Methyl-accepting transducer domain-containing protein</fullName>
    </recommendedName>
</protein>
<evidence type="ECO:0000256" key="6">
    <source>
        <dbReference type="SAM" id="Phobius"/>
    </source>
</evidence>
<evidence type="ECO:0000256" key="2">
    <source>
        <dbReference type="ARBA" id="ARBA00023224"/>
    </source>
</evidence>
<evidence type="ECO:0000313" key="8">
    <source>
        <dbReference type="EMBL" id="AMK78456.1"/>
    </source>
</evidence>
<dbReference type="PROSITE" id="PS50111">
    <property type="entry name" value="CHEMOTAXIS_TRANSDUC_2"/>
    <property type="match status" value="1"/>
</dbReference>
<keyword evidence="6" id="KW-0472">Membrane</keyword>
<dbReference type="AlphaFoldDB" id="A0A126T8P6"/>
<evidence type="ECO:0000259" key="7">
    <source>
        <dbReference type="PROSITE" id="PS50111"/>
    </source>
</evidence>
<keyword evidence="6" id="KW-1133">Transmembrane helix</keyword>
<organism evidence="8 9">
    <name type="scientific">Methylomonas denitrificans</name>
    <dbReference type="NCBI Taxonomy" id="1538553"/>
    <lineage>
        <taxon>Bacteria</taxon>
        <taxon>Pseudomonadati</taxon>
        <taxon>Pseudomonadota</taxon>
        <taxon>Gammaproteobacteria</taxon>
        <taxon>Methylococcales</taxon>
        <taxon>Methylococcaceae</taxon>
        <taxon>Methylomonas</taxon>
    </lineage>
</organism>
<evidence type="ECO:0000256" key="5">
    <source>
        <dbReference type="SAM" id="Coils"/>
    </source>
</evidence>
<dbReference type="SUPFAM" id="SSF58104">
    <property type="entry name" value="Methyl-accepting chemotaxis protein (MCP) signaling domain"/>
    <property type="match status" value="1"/>
</dbReference>
<dbReference type="InterPro" id="IPR004090">
    <property type="entry name" value="Chemotax_Me-accpt_rcpt"/>
</dbReference>
<dbReference type="Pfam" id="PF07238">
    <property type="entry name" value="PilZ"/>
    <property type="match status" value="1"/>
</dbReference>
<dbReference type="SMART" id="SM00283">
    <property type="entry name" value="MA"/>
    <property type="match status" value="1"/>
</dbReference>
<feature type="coiled-coil region" evidence="5">
    <location>
        <begin position="330"/>
        <end position="413"/>
    </location>
</feature>
<dbReference type="Gene3D" id="2.40.10.220">
    <property type="entry name" value="predicted glycosyltransferase like domains"/>
    <property type="match status" value="1"/>
</dbReference>
<dbReference type="GO" id="GO:0007165">
    <property type="term" value="P:signal transduction"/>
    <property type="evidence" value="ECO:0007669"/>
    <property type="project" value="UniProtKB-KW"/>
</dbReference>
<keyword evidence="2 4" id="KW-0807">Transducer</keyword>
<feature type="transmembrane region" description="Helical" evidence="6">
    <location>
        <begin position="42"/>
        <end position="63"/>
    </location>
</feature>
<feature type="transmembrane region" description="Helical" evidence="6">
    <location>
        <begin position="214"/>
        <end position="236"/>
    </location>
</feature>
<keyword evidence="6" id="KW-0812">Transmembrane</keyword>
<dbReference type="Gene3D" id="1.10.287.950">
    <property type="entry name" value="Methyl-accepting chemotaxis protein"/>
    <property type="match status" value="1"/>
</dbReference>
<dbReference type="Proteomes" id="UP000030512">
    <property type="component" value="Chromosome"/>
</dbReference>
<evidence type="ECO:0000256" key="4">
    <source>
        <dbReference type="PROSITE-ProRule" id="PRU00284"/>
    </source>
</evidence>
<dbReference type="GO" id="GO:0004888">
    <property type="term" value="F:transmembrane signaling receptor activity"/>
    <property type="evidence" value="ECO:0007669"/>
    <property type="project" value="InterPro"/>
</dbReference>
<feature type="domain" description="Methyl-accepting transducer" evidence="7">
    <location>
        <begin position="298"/>
        <end position="534"/>
    </location>
</feature>
<dbReference type="Pfam" id="PF00015">
    <property type="entry name" value="MCPsignal"/>
    <property type="match status" value="1"/>
</dbReference>
<dbReference type="PRINTS" id="PR00260">
    <property type="entry name" value="CHEMTRNSDUCR"/>
</dbReference>
<comment type="subcellular location">
    <subcellularLocation>
        <location evidence="1">Membrane</location>
    </subcellularLocation>
</comment>
<reference evidence="8 9" key="1">
    <citation type="journal article" date="2015" name="Environ. Microbiol.">
        <title>Methane oxidation coupled to nitrate reduction under hypoxia by the Gammaproteobacterium Methylomonas denitrificans, sp. nov. type strain FJG1.</title>
        <authorList>
            <person name="Kits K.D."/>
            <person name="Klotz M.G."/>
            <person name="Stein L.Y."/>
        </authorList>
    </citation>
    <scope>NUCLEOTIDE SEQUENCE [LARGE SCALE GENOMIC DNA]</scope>
    <source>
        <strain evidence="8 9">FJG1</strain>
    </source>
</reference>
<dbReference type="PANTHER" id="PTHR32089">
    <property type="entry name" value="METHYL-ACCEPTING CHEMOTAXIS PROTEIN MCPB"/>
    <property type="match status" value="1"/>
</dbReference>
<keyword evidence="5" id="KW-0175">Coiled coil</keyword>
<dbReference type="InterPro" id="IPR004089">
    <property type="entry name" value="MCPsignal_dom"/>
</dbReference>
<evidence type="ECO:0000256" key="1">
    <source>
        <dbReference type="ARBA" id="ARBA00004370"/>
    </source>
</evidence>
<dbReference type="SUPFAM" id="SSF141371">
    <property type="entry name" value="PilZ domain-like"/>
    <property type="match status" value="1"/>
</dbReference>
<comment type="similarity">
    <text evidence="3">Belongs to the methyl-accepting chemotaxis (MCP) protein family.</text>
</comment>
<proteinExistence type="inferred from homology"/>
<keyword evidence="9" id="KW-1185">Reference proteome</keyword>
<accession>A0A126T8P6</accession>